<feature type="domain" description="EF-hand" evidence="5">
    <location>
        <begin position="353"/>
        <end position="388"/>
    </location>
</feature>
<feature type="domain" description="EF-hand" evidence="5">
    <location>
        <begin position="276"/>
        <end position="311"/>
    </location>
</feature>
<evidence type="ECO:0000256" key="2">
    <source>
        <dbReference type="ARBA" id="ARBA00023175"/>
    </source>
</evidence>
<dbReference type="FunCoup" id="L8YAR1">
    <property type="interactions" value="382"/>
</dbReference>
<keyword evidence="1" id="KW-0518">Myosin</keyword>
<dbReference type="InterPro" id="IPR050230">
    <property type="entry name" value="CALM/Myosin/TropC-like"/>
</dbReference>
<feature type="domain" description="EF-hand" evidence="5">
    <location>
        <begin position="140"/>
        <end position="175"/>
    </location>
</feature>
<protein>
    <submittedName>
        <fullName evidence="6">Myosin light chain 6B</fullName>
    </submittedName>
</protein>
<evidence type="ECO:0000256" key="4">
    <source>
        <dbReference type="SAM" id="MobiDB-lite"/>
    </source>
</evidence>
<reference evidence="7" key="2">
    <citation type="journal article" date="2013" name="Nat. Commun.">
        <title>Genome of the Chinese tree shrew.</title>
        <authorList>
            <person name="Fan Y."/>
            <person name="Huang Z.Y."/>
            <person name="Cao C.C."/>
            <person name="Chen C.S."/>
            <person name="Chen Y.X."/>
            <person name="Fan D.D."/>
            <person name="He J."/>
            <person name="Hou H.L."/>
            <person name="Hu L."/>
            <person name="Hu X.T."/>
            <person name="Jiang X.T."/>
            <person name="Lai R."/>
            <person name="Lang Y.S."/>
            <person name="Liang B."/>
            <person name="Liao S.G."/>
            <person name="Mu D."/>
            <person name="Ma Y.Y."/>
            <person name="Niu Y.Y."/>
            <person name="Sun X.Q."/>
            <person name="Xia J.Q."/>
            <person name="Xiao J."/>
            <person name="Xiong Z.Q."/>
            <person name="Xu L."/>
            <person name="Yang L."/>
            <person name="Zhang Y."/>
            <person name="Zhao W."/>
            <person name="Zhao X.D."/>
            <person name="Zheng Y.T."/>
            <person name="Zhou J.M."/>
            <person name="Zhu Y.B."/>
            <person name="Zhang G.J."/>
            <person name="Wang J."/>
            <person name="Yao Y.G."/>
        </authorList>
    </citation>
    <scope>NUCLEOTIDE SEQUENCE [LARGE SCALE GENOMIC DNA]</scope>
</reference>
<keyword evidence="3" id="KW-0514">Muscle protein</keyword>
<dbReference type="CDD" id="cd00051">
    <property type="entry name" value="EFh"/>
    <property type="match status" value="1"/>
</dbReference>
<accession>L8YAR1</accession>
<evidence type="ECO:0000259" key="5">
    <source>
        <dbReference type="PROSITE" id="PS50222"/>
    </source>
</evidence>
<dbReference type="InParanoid" id="L8YAR1"/>
<sequence length="420" mass="46235">MPPKKDVPVKKPAGPSIAKPAAKPAAGAPPAKPKAESAVPSAPEKTQEPPIDLSKVTIEFNKDQLEEFKEAFELFDRVGDGKILYSQCGDVMRALGQNPTNAEVLKVLGNPKSDELKTRRVDFETFLPMLQAVAKNRDQGTYEDYLEGLRVFDKEGNGKVMGAELRHVLTTLAFTGTKVDWKARGVSFTREGGFGPVWGGRGGTAWEPAWDWHSNAIWGSGEKMTEEEVETVLAGHEDSNGCINYEACGTGIETWGIAVQMLTTPLFSEQCDFTEDQTAEFKEAFQLFDRTGDGKILYSQCGDVMRALGQNPTNAEVLKVLGNPKSDEMNVKVLDFEHFLPMLQTVAKNKDQGTYEDYVEGLRVFDKEGNGTVMGAEIRHVLVTLGEKMTEEEVEMLVAGHEDSNGCINYEELVRMVLNG</sequence>
<dbReference type="FunFam" id="1.10.238.10:FF:000019">
    <property type="entry name" value="Myosin light chain 1 skeletal"/>
    <property type="match status" value="1"/>
</dbReference>
<dbReference type="STRING" id="246437.L8YAR1"/>
<dbReference type="PANTHER" id="PTHR23048">
    <property type="entry name" value="MYOSIN LIGHT CHAIN 1, 3"/>
    <property type="match status" value="1"/>
</dbReference>
<evidence type="ECO:0000256" key="1">
    <source>
        <dbReference type="ARBA" id="ARBA00023123"/>
    </source>
</evidence>
<feature type="domain" description="EF-hand" evidence="5">
    <location>
        <begin position="63"/>
        <end position="98"/>
    </location>
</feature>
<dbReference type="EMBL" id="KB364768">
    <property type="protein sequence ID" value="ELV12040.1"/>
    <property type="molecule type" value="Genomic_DNA"/>
</dbReference>
<dbReference type="GO" id="GO:0005509">
    <property type="term" value="F:calcium ion binding"/>
    <property type="evidence" value="ECO:0007669"/>
    <property type="project" value="InterPro"/>
</dbReference>
<dbReference type="GO" id="GO:0008307">
    <property type="term" value="F:structural constituent of muscle"/>
    <property type="evidence" value="ECO:0007669"/>
    <property type="project" value="TreeGrafter"/>
</dbReference>
<reference evidence="7" key="1">
    <citation type="submission" date="2012-07" db="EMBL/GenBank/DDBJ databases">
        <title>Genome of the Chinese tree shrew, a rising model animal genetically related to primates.</title>
        <authorList>
            <person name="Zhang G."/>
            <person name="Fan Y."/>
            <person name="Yao Y."/>
            <person name="Huang Z."/>
        </authorList>
    </citation>
    <scope>NUCLEOTIDE SEQUENCE [LARGE SCALE GENOMIC DNA]</scope>
</reference>
<proteinExistence type="predicted"/>
<dbReference type="InterPro" id="IPR011992">
    <property type="entry name" value="EF-hand-dom_pair"/>
</dbReference>
<dbReference type="PROSITE" id="PS50222">
    <property type="entry name" value="EF_HAND_2"/>
    <property type="match status" value="4"/>
</dbReference>
<dbReference type="eggNOG" id="KOG0030">
    <property type="taxonomic scope" value="Eukaryota"/>
</dbReference>
<name>L8YAR1_TUPCH</name>
<feature type="region of interest" description="Disordered" evidence="4">
    <location>
        <begin position="1"/>
        <end position="53"/>
    </location>
</feature>
<dbReference type="Proteomes" id="UP000011518">
    <property type="component" value="Unassembled WGS sequence"/>
</dbReference>
<dbReference type="Gene3D" id="1.10.238.10">
    <property type="entry name" value="EF-hand"/>
    <property type="match status" value="4"/>
</dbReference>
<keyword evidence="2" id="KW-0505">Motor protein</keyword>
<keyword evidence="7" id="KW-1185">Reference proteome</keyword>
<evidence type="ECO:0000313" key="6">
    <source>
        <dbReference type="EMBL" id="ELV12040.1"/>
    </source>
</evidence>
<dbReference type="PANTHER" id="PTHR23048:SF7">
    <property type="entry name" value="SIMILAR TO MYOSIN, LIGHT POLYPEPTIDE 6, ALKALI, SMOOTH MUSCLE AND NON-MUSCLE"/>
    <property type="match status" value="1"/>
</dbReference>
<feature type="compositionally biased region" description="Low complexity" evidence="4">
    <location>
        <begin position="10"/>
        <end position="29"/>
    </location>
</feature>
<evidence type="ECO:0000313" key="7">
    <source>
        <dbReference type="Proteomes" id="UP000011518"/>
    </source>
</evidence>
<dbReference type="GO" id="GO:0006936">
    <property type="term" value="P:muscle contraction"/>
    <property type="evidence" value="ECO:0007669"/>
    <property type="project" value="UniProtKB-ARBA"/>
</dbReference>
<gene>
    <name evidence="6" type="ORF">TREES_T100006945</name>
</gene>
<dbReference type="InterPro" id="IPR002048">
    <property type="entry name" value="EF_hand_dom"/>
</dbReference>
<evidence type="ECO:0000256" key="3">
    <source>
        <dbReference type="ARBA" id="ARBA00023179"/>
    </source>
</evidence>
<dbReference type="SUPFAM" id="SSF47473">
    <property type="entry name" value="EF-hand"/>
    <property type="match status" value="2"/>
</dbReference>
<dbReference type="GO" id="GO:0016460">
    <property type="term" value="C:myosin II complex"/>
    <property type="evidence" value="ECO:0007669"/>
    <property type="project" value="TreeGrafter"/>
</dbReference>
<dbReference type="AlphaFoldDB" id="L8YAR1"/>
<organism evidence="6 7">
    <name type="scientific">Tupaia chinensis</name>
    <name type="common">Chinese tree shrew</name>
    <name type="synonym">Tupaia belangeri chinensis</name>
    <dbReference type="NCBI Taxonomy" id="246437"/>
    <lineage>
        <taxon>Eukaryota</taxon>
        <taxon>Metazoa</taxon>
        <taxon>Chordata</taxon>
        <taxon>Craniata</taxon>
        <taxon>Vertebrata</taxon>
        <taxon>Euteleostomi</taxon>
        <taxon>Mammalia</taxon>
        <taxon>Eutheria</taxon>
        <taxon>Euarchontoglires</taxon>
        <taxon>Scandentia</taxon>
        <taxon>Tupaiidae</taxon>
        <taxon>Tupaia</taxon>
    </lineage>
</organism>
<dbReference type="SMART" id="SM00054">
    <property type="entry name" value="EFh"/>
    <property type="match status" value="5"/>
</dbReference>
<dbReference type="FunFam" id="1.10.238.10:FF:000056">
    <property type="entry name" value="Myosin light chain 1 skeletal"/>
    <property type="match status" value="2"/>
</dbReference>